<dbReference type="Proteomes" id="UP001497535">
    <property type="component" value="Unassembled WGS sequence"/>
</dbReference>
<gene>
    <name evidence="1" type="ORF">MENTE1834_LOCUS9265</name>
</gene>
<accession>A0ACB0Y8S7</accession>
<proteinExistence type="predicted"/>
<evidence type="ECO:0000313" key="2">
    <source>
        <dbReference type="Proteomes" id="UP001497535"/>
    </source>
</evidence>
<reference evidence="1" key="1">
    <citation type="submission" date="2023-11" db="EMBL/GenBank/DDBJ databases">
        <authorList>
            <person name="Poullet M."/>
        </authorList>
    </citation>
    <scope>NUCLEOTIDE SEQUENCE</scope>
    <source>
        <strain evidence="1">E1834</strain>
    </source>
</reference>
<organism evidence="1 2">
    <name type="scientific">Meloidogyne enterolobii</name>
    <name type="common">Root-knot nematode worm</name>
    <name type="synonym">Meloidogyne mayaguensis</name>
    <dbReference type="NCBI Taxonomy" id="390850"/>
    <lineage>
        <taxon>Eukaryota</taxon>
        <taxon>Metazoa</taxon>
        <taxon>Ecdysozoa</taxon>
        <taxon>Nematoda</taxon>
        <taxon>Chromadorea</taxon>
        <taxon>Rhabditida</taxon>
        <taxon>Tylenchina</taxon>
        <taxon>Tylenchomorpha</taxon>
        <taxon>Tylenchoidea</taxon>
        <taxon>Meloidogynidae</taxon>
        <taxon>Meloidogyninae</taxon>
        <taxon>Meloidogyne</taxon>
    </lineage>
</organism>
<sequence length="224" mass="25871">MEIPWSALVEMNNEGAKDACVGDDIYITKFQLRTDKFQTLNENTWFYQGNINWQATATEIEMVAIQEFRLKTGFVVETKRRGKDRKTGSIRVIAFGMERTSVLYKRQCMRVEWDKLKKGMFIDIALAPIEEGWLIGPNYILPPGCHFRLGTEVLAKSNSKIARSARAYEGEWRFSAVSTIPRICRITKRHTLEKINSVGDLIEAALIVIGEEKKRLKWRRPIEL</sequence>
<name>A0ACB0Y8S7_MELEN</name>
<comment type="caution">
    <text evidence="1">The sequence shown here is derived from an EMBL/GenBank/DDBJ whole genome shotgun (WGS) entry which is preliminary data.</text>
</comment>
<dbReference type="EMBL" id="CAVMJV010000008">
    <property type="protein sequence ID" value="CAK5037233.1"/>
    <property type="molecule type" value="Genomic_DNA"/>
</dbReference>
<protein>
    <submittedName>
        <fullName evidence="1">Uncharacterized protein</fullName>
    </submittedName>
</protein>
<evidence type="ECO:0000313" key="1">
    <source>
        <dbReference type="EMBL" id="CAK5037233.1"/>
    </source>
</evidence>
<keyword evidence="2" id="KW-1185">Reference proteome</keyword>